<dbReference type="RefSeq" id="XP_009049982.1">
    <property type="nucleotide sequence ID" value="XM_009051734.1"/>
</dbReference>
<dbReference type="GeneID" id="20237800"/>
<dbReference type="CTD" id="20237800"/>
<dbReference type="EMBL" id="KB201037">
    <property type="protein sequence ID" value="ESO99495.1"/>
    <property type="molecule type" value="Genomic_DNA"/>
</dbReference>
<feature type="region of interest" description="Disordered" evidence="1">
    <location>
        <begin position="1"/>
        <end position="24"/>
    </location>
</feature>
<keyword evidence="3" id="KW-1185">Reference proteome</keyword>
<dbReference type="AlphaFoldDB" id="V4AWU0"/>
<dbReference type="KEGG" id="lgi:LOTGIDRAFT_158587"/>
<dbReference type="HOGENOM" id="CLU_1557016_0_0_1"/>
<evidence type="ECO:0000313" key="3">
    <source>
        <dbReference type="Proteomes" id="UP000030746"/>
    </source>
</evidence>
<sequence>MASDDYPIWRTGQSKTKPLQSEFHKVEKRAAVQDILNKRQHTLDKIRAEINAVTQAPCIPQNPVDSSKKPKPPTPQTEKNKGEDDYPAEGDYEEGDYGEGDYEEGDYEEGDYEEGDYEEGDYEEGDYEEGDYGEGDYEEGDYEEGDYEEGDNGEGDYEEGDYEEGDYEDYEK</sequence>
<evidence type="ECO:0000313" key="2">
    <source>
        <dbReference type="EMBL" id="ESO99495.1"/>
    </source>
</evidence>
<protein>
    <submittedName>
        <fullName evidence="2">Uncharacterized protein</fullName>
    </submittedName>
</protein>
<reference evidence="2 3" key="1">
    <citation type="journal article" date="2013" name="Nature">
        <title>Insights into bilaterian evolution from three spiralian genomes.</title>
        <authorList>
            <person name="Simakov O."/>
            <person name="Marletaz F."/>
            <person name="Cho S.J."/>
            <person name="Edsinger-Gonzales E."/>
            <person name="Havlak P."/>
            <person name="Hellsten U."/>
            <person name="Kuo D.H."/>
            <person name="Larsson T."/>
            <person name="Lv J."/>
            <person name="Arendt D."/>
            <person name="Savage R."/>
            <person name="Osoegawa K."/>
            <person name="de Jong P."/>
            <person name="Grimwood J."/>
            <person name="Chapman J.A."/>
            <person name="Shapiro H."/>
            <person name="Aerts A."/>
            <person name="Otillar R.P."/>
            <person name="Terry A.Y."/>
            <person name="Boore J.L."/>
            <person name="Grigoriev I.V."/>
            <person name="Lindberg D.R."/>
            <person name="Seaver E.C."/>
            <person name="Weisblat D.A."/>
            <person name="Putnam N.H."/>
            <person name="Rokhsar D.S."/>
        </authorList>
    </citation>
    <scope>NUCLEOTIDE SEQUENCE [LARGE SCALE GENOMIC DNA]</scope>
</reference>
<feature type="compositionally biased region" description="Acidic residues" evidence="1">
    <location>
        <begin position="85"/>
        <end position="172"/>
    </location>
</feature>
<evidence type="ECO:0000256" key="1">
    <source>
        <dbReference type="SAM" id="MobiDB-lite"/>
    </source>
</evidence>
<accession>V4AWU0</accession>
<gene>
    <name evidence="2" type="ORF">LOTGIDRAFT_158587</name>
</gene>
<name>V4AWU0_LOTGI</name>
<dbReference type="Proteomes" id="UP000030746">
    <property type="component" value="Unassembled WGS sequence"/>
</dbReference>
<organism evidence="2 3">
    <name type="scientific">Lottia gigantea</name>
    <name type="common">Giant owl limpet</name>
    <dbReference type="NCBI Taxonomy" id="225164"/>
    <lineage>
        <taxon>Eukaryota</taxon>
        <taxon>Metazoa</taxon>
        <taxon>Spiralia</taxon>
        <taxon>Lophotrochozoa</taxon>
        <taxon>Mollusca</taxon>
        <taxon>Gastropoda</taxon>
        <taxon>Patellogastropoda</taxon>
        <taxon>Lottioidea</taxon>
        <taxon>Lottiidae</taxon>
        <taxon>Lottia</taxon>
    </lineage>
</organism>
<proteinExistence type="predicted"/>
<feature type="region of interest" description="Disordered" evidence="1">
    <location>
        <begin position="52"/>
        <end position="172"/>
    </location>
</feature>